<protein>
    <submittedName>
        <fullName evidence="1">Uncharacterized protein</fullName>
    </submittedName>
</protein>
<proteinExistence type="predicted"/>
<organism evidence="1 2">
    <name type="scientific">Xanthocytophaga agilis</name>
    <dbReference type="NCBI Taxonomy" id="3048010"/>
    <lineage>
        <taxon>Bacteria</taxon>
        <taxon>Pseudomonadati</taxon>
        <taxon>Bacteroidota</taxon>
        <taxon>Cytophagia</taxon>
        <taxon>Cytophagales</taxon>
        <taxon>Rhodocytophagaceae</taxon>
        <taxon>Xanthocytophaga</taxon>
    </lineage>
</organism>
<dbReference type="Proteomes" id="UP001232063">
    <property type="component" value="Unassembled WGS sequence"/>
</dbReference>
<evidence type="ECO:0000313" key="2">
    <source>
        <dbReference type="Proteomes" id="UP001232063"/>
    </source>
</evidence>
<reference evidence="1" key="1">
    <citation type="submission" date="2023-05" db="EMBL/GenBank/DDBJ databases">
        <authorList>
            <person name="Zhang X."/>
        </authorList>
    </citation>
    <scope>NUCLEOTIDE SEQUENCE</scope>
    <source>
        <strain evidence="1">BD1B2-1</strain>
    </source>
</reference>
<accession>A0AAE3RCL5</accession>
<name>A0AAE3RCL5_9BACT</name>
<evidence type="ECO:0000313" key="1">
    <source>
        <dbReference type="EMBL" id="MDJ1505342.1"/>
    </source>
</evidence>
<comment type="caution">
    <text evidence="1">The sequence shown here is derived from an EMBL/GenBank/DDBJ whole genome shotgun (WGS) entry which is preliminary data.</text>
</comment>
<dbReference type="RefSeq" id="WP_314517296.1">
    <property type="nucleotide sequence ID" value="NZ_JASJOU010000015.1"/>
</dbReference>
<keyword evidence="2" id="KW-1185">Reference proteome</keyword>
<sequence length="137" mass="16289">MRKSELEVLHRWQLAQVSLHLEKAGWEGRKTNLLLESGWWVPYEAVFDYYAHSSFLIVLYNAEEEAIELLIEDQIGRINFIFFPGVWFEQILTTIVAYQQQLSCDCYKEFIRVILLLIPDGVYVYQNEQRLRLMPEA</sequence>
<dbReference type="AlphaFoldDB" id="A0AAE3RCL5"/>
<dbReference type="EMBL" id="JASJOU010000015">
    <property type="protein sequence ID" value="MDJ1505342.1"/>
    <property type="molecule type" value="Genomic_DNA"/>
</dbReference>
<gene>
    <name evidence="1" type="ORF">QNI22_32095</name>
</gene>